<gene>
    <name evidence="2" type="ORF">OM074_12380</name>
</gene>
<organism evidence="2 3">
    <name type="scientific">Plebeiibacterium marinum</name>
    <dbReference type="NCBI Taxonomy" id="2992111"/>
    <lineage>
        <taxon>Bacteria</taxon>
        <taxon>Pseudomonadati</taxon>
        <taxon>Bacteroidota</taxon>
        <taxon>Bacteroidia</taxon>
        <taxon>Marinilabiliales</taxon>
        <taxon>Marinilabiliaceae</taxon>
        <taxon>Plebeiibacterium</taxon>
    </lineage>
</organism>
<feature type="transmembrane region" description="Helical" evidence="1">
    <location>
        <begin position="33"/>
        <end position="53"/>
    </location>
</feature>
<dbReference type="AlphaFoldDB" id="A0AAE3SKE4"/>
<dbReference type="SUPFAM" id="SSF55781">
    <property type="entry name" value="GAF domain-like"/>
    <property type="match status" value="1"/>
</dbReference>
<keyword evidence="1" id="KW-0812">Transmembrane</keyword>
<feature type="transmembrane region" description="Helical" evidence="1">
    <location>
        <begin position="7"/>
        <end position="27"/>
    </location>
</feature>
<sequence length="249" mass="28886">MRTKIFLQLYTIAAIAFVFALLKYSFWGNLDVSSMYFVFEIVSFIGFLGIIYFSDRQIRACHSARESKEKELECIRLDANEKIEKQNEYIEELLRKSGKKDKIKEEIDVFSKKIKEILKLDKDRTTVAKSLLNFISKNYEIGLGVCYFRSELSGQFTVEGVYGLEREEVVEQFDGNTGMNGQCIEDKKAMVIKDIDEDYFNIESCSGSSKPSFIYLLPILNNENVIGLLELASFKEINIDRHWDLIYRS</sequence>
<dbReference type="InterPro" id="IPR029016">
    <property type="entry name" value="GAF-like_dom_sf"/>
</dbReference>
<accession>A0AAE3SKE4</accession>
<keyword evidence="1" id="KW-1133">Transmembrane helix</keyword>
<dbReference type="RefSeq" id="WP_301199852.1">
    <property type="nucleotide sequence ID" value="NZ_JAPDPI010000024.1"/>
</dbReference>
<dbReference type="EMBL" id="JAPDPI010000024">
    <property type="protein sequence ID" value="MCW3806423.1"/>
    <property type="molecule type" value="Genomic_DNA"/>
</dbReference>
<reference evidence="2" key="1">
    <citation type="submission" date="2022-10" db="EMBL/GenBank/DDBJ databases">
        <authorList>
            <person name="Yu W.X."/>
        </authorList>
    </citation>
    <scope>NUCLEOTIDE SEQUENCE</scope>
    <source>
        <strain evidence="2">D04</strain>
    </source>
</reference>
<keyword evidence="1" id="KW-0472">Membrane</keyword>
<keyword evidence="3" id="KW-1185">Reference proteome</keyword>
<evidence type="ECO:0000313" key="3">
    <source>
        <dbReference type="Proteomes" id="UP001207408"/>
    </source>
</evidence>
<evidence type="ECO:0000313" key="2">
    <source>
        <dbReference type="EMBL" id="MCW3806423.1"/>
    </source>
</evidence>
<comment type="caution">
    <text evidence="2">The sequence shown here is derived from an EMBL/GenBank/DDBJ whole genome shotgun (WGS) entry which is preliminary data.</text>
</comment>
<name>A0AAE3SKE4_9BACT</name>
<evidence type="ECO:0000256" key="1">
    <source>
        <dbReference type="SAM" id="Phobius"/>
    </source>
</evidence>
<protein>
    <submittedName>
        <fullName evidence="2">GAF domain-containing protein</fullName>
    </submittedName>
</protein>
<dbReference type="Gene3D" id="3.30.450.40">
    <property type="match status" value="1"/>
</dbReference>
<dbReference type="Proteomes" id="UP001207408">
    <property type="component" value="Unassembled WGS sequence"/>
</dbReference>
<proteinExistence type="predicted"/>